<dbReference type="AlphaFoldDB" id="A0A8J4DV27"/>
<protein>
    <submittedName>
        <fullName evidence="1">Uncharacterized protein</fullName>
    </submittedName>
</protein>
<evidence type="ECO:0000313" key="2">
    <source>
        <dbReference type="Proteomes" id="UP000619260"/>
    </source>
</evidence>
<dbReference type="Proteomes" id="UP000619260">
    <property type="component" value="Unassembled WGS sequence"/>
</dbReference>
<name>A0A8J4DV27_9ACTN</name>
<proteinExistence type="predicted"/>
<sequence length="135" mass="14661">MTNANIESDLRITLTDERFAELEHAAALANVVLGNVGAIASITVRVGSSRCAGTVTINTSDGSVDVGLGELSMMRLRLERIAFLDSEAFVIKPDGAIWQEFDRVSVERDRGRQVSPLPSQEEWAVLLKLEAACTE</sequence>
<gene>
    <name evidence="1" type="ORF">Val02_66230</name>
</gene>
<organism evidence="1 2">
    <name type="scientific">Virgisporangium aliadipatigenens</name>
    <dbReference type="NCBI Taxonomy" id="741659"/>
    <lineage>
        <taxon>Bacteria</taxon>
        <taxon>Bacillati</taxon>
        <taxon>Actinomycetota</taxon>
        <taxon>Actinomycetes</taxon>
        <taxon>Micromonosporales</taxon>
        <taxon>Micromonosporaceae</taxon>
        <taxon>Virgisporangium</taxon>
    </lineage>
</organism>
<accession>A0A8J4DV27</accession>
<comment type="caution">
    <text evidence="1">The sequence shown here is derived from an EMBL/GenBank/DDBJ whole genome shotgun (WGS) entry which is preliminary data.</text>
</comment>
<keyword evidence="2" id="KW-1185">Reference proteome</keyword>
<reference evidence="1" key="1">
    <citation type="submission" date="2021-01" db="EMBL/GenBank/DDBJ databases">
        <title>Whole genome shotgun sequence of Virgisporangium aliadipatigenens NBRC 105644.</title>
        <authorList>
            <person name="Komaki H."/>
            <person name="Tamura T."/>
        </authorList>
    </citation>
    <scope>NUCLEOTIDE SEQUENCE</scope>
    <source>
        <strain evidence="1">NBRC 105644</strain>
    </source>
</reference>
<dbReference type="EMBL" id="BOPF01000030">
    <property type="protein sequence ID" value="GIJ49737.1"/>
    <property type="molecule type" value="Genomic_DNA"/>
</dbReference>
<evidence type="ECO:0000313" key="1">
    <source>
        <dbReference type="EMBL" id="GIJ49737.1"/>
    </source>
</evidence>
<dbReference type="RefSeq" id="WP_203903262.1">
    <property type="nucleotide sequence ID" value="NZ_BOPF01000030.1"/>
</dbReference>